<feature type="region of interest" description="Disordered" evidence="1">
    <location>
        <begin position="754"/>
        <end position="869"/>
    </location>
</feature>
<feature type="region of interest" description="Disordered" evidence="1">
    <location>
        <begin position="1462"/>
        <end position="1523"/>
    </location>
</feature>
<feature type="compositionally biased region" description="Basic and acidic residues" evidence="1">
    <location>
        <begin position="1489"/>
        <end position="1523"/>
    </location>
</feature>
<feature type="compositionally biased region" description="Basic and acidic residues" evidence="1">
    <location>
        <begin position="1462"/>
        <end position="1482"/>
    </location>
</feature>
<feature type="compositionally biased region" description="Low complexity" evidence="1">
    <location>
        <begin position="1043"/>
        <end position="1056"/>
    </location>
</feature>
<feature type="compositionally biased region" description="Polar residues" evidence="1">
    <location>
        <begin position="1306"/>
        <end position="1318"/>
    </location>
</feature>
<feature type="region of interest" description="Disordered" evidence="1">
    <location>
        <begin position="1284"/>
        <end position="1345"/>
    </location>
</feature>
<gene>
    <name evidence="2" type="ORF">BCR41DRAFT_420725</name>
</gene>
<feature type="compositionally biased region" description="Basic residues" evidence="1">
    <location>
        <begin position="811"/>
        <end position="824"/>
    </location>
</feature>
<keyword evidence="3" id="KW-1185">Reference proteome</keyword>
<dbReference type="Proteomes" id="UP000193648">
    <property type="component" value="Unassembled WGS sequence"/>
</dbReference>
<feature type="compositionally biased region" description="Basic and acidic residues" evidence="1">
    <location>
        <begin position="860"/>
        <end position="869"/>
    </location>
</feature>
<evidence type="ECO:0000313" key="3">
    <source>
        <dbReference type="Proteomes" id="UP000193648"/>
    </source>
</evidence>
<feature type="compositionally biased region" description="Polar residues" evidence="1">
    <location>
        <begin position="1"/>
        <end position="17"/>
    </location>
</feature>
<feature type="compositionally biased region" description="Acidic residues" evidence="1">
    <location>
        <begin position="515"/>
        <end position="525"/>
    </location>
</feature>
<feature type="compositionally biased region" description="Polar residues" evidence="1">
    <location>
        <begin position="848"/>
        <end position="859"/>
    </location>
</feature>
<accession>A0A1Y2GUU6</accession>
<proteinExistence type="predicted"/>
<organism evidence="2 3">
    <name type="scientific">Lobosporangium transversale</name>
    <dbReference type="NCBI Taxonomy" id="64571"/>
    <lineage>
        <taxon>Eukaryota</taxon>
        <taxon>Fungi</taxon>
        <taxon>Fungi incertae sedis</taxon>
        <taxon>Mucoromycota</taxon>
        <taxon>Mortierellomycotina</taxon>
        <taxon>Mortierellomycetes</taxon>
        <taxon>Mortierellales</taxon>
        <taxon>Mortierellaceae</taxon>
        <taxon>Lobosporangium</taxon>
    </lineage>
</organism>
<feature type="region of interest" description="Disordered" evidence="1">
    <location>
        <begin position="1377"/>
        <end position="1404"/>
    </location>
</feature>
<feature type="compositionally biased region" description="Low complexity" evidence="1">
    <location>
        <begin position="38"/>
        <end position="57"/>
    </location>
</feature>
<protein>
    <recommendedName>
        <fullName evidence="4">MIT domain-containing protein</fullName>
    </recommendedName>
</protein>
<feature type="compositionally biased region" description="Basic and acidic residues" evidence="1">
    <location>
        <begin position="556"/>
        <end position="566"/>
    </location>
</feature>
<feature type="compositionally biased region" description="Basic residues" evidence="1">
    <location>
        <begin position="368"/>
        <end position="379"/>
    </location>
</feature>
<dbReference type="InParanoid" id="A0A1Y2GUU6"/>
<feature type="region of interest" description="Disordered" evidence="1">
    <location>
        <begin position="1043"/>
        <end position="1064"/>
    </location>
</feature>
<feature type="region of interest" description="Disordered" evidence="1">
    <location>
        <begin position="348"/>
        <end position="393"/>
    </location>
</feature>
<dbReference type="InterPro" id="IPR036181">
    <property type="entry name" value="MIT_dom_sf"/>
</dbReference>
<feature type="compositionally biased region" description="Low complexity" evidence="1">
    <location>
        <begin position="1385"/>
        <end position="1395"/>
    </location>
</feature>
<feature type="compositionally biased region" description="Acidic residues" evidence="1">
    <location>
        <begin position="440"/>
        <end position="463"/>
    </location>
</feature>
<feature type="region of interest" description="Disordered" evidence="1">
    <location>
        <begin position="1"/>
        <end position="103"/>
    </location>
</feature>
<dbReference type="OrthoDB" id="2448087at2759"/>
<dbReference type="EMBL" id="MCFF01000011">
    <property type="protein sequence ID" value="ORZ21788.1"/>
    <property type="molecule type" value="Genomic_DNA"/>
</dbReference>
<feature type="compositionally biased region" description="Low complexity" evidence="1">
    <location>
        <begin position="79"/>
        <end position="95"/>
    </location>
</feature>
<feature type="region of interest" description="Disordered" evidence="1">
    <location>
        <begin position="438"/>
        <end position="597"/>
    </location>
</feature>
<feature type="compositionally biased region" description="Low complexity" evidence="1">
    <location>
        <begin position="354"/>
        <end position="367"/>
    </location>
</feature>
<evidence type="ECO:0008006" key="4">
    <source>
        <dbReference type="Google" id="ProtNLM"/>
    </source>
</evidence>
<feature type="compositionally biased region" description="Basic and acidic residues" evidence="1">
    <location>
        <begin position="1144"/>
        <end position="1156"/>
    </location>
</feature>
<feature type="region of interest" description="Disordered" evidence="1">
    <location>
        <begin position="1143"/>
        <end position="1191"/>
    </location>
</feature>
<name>A0A1Y2GUU6_9FUNG</name>
<comment type="caution">
    <text evidence="2">The sequence shown here is derived from an EMBL/GenBank/DDBJ whole genome shotgun (WGS) entry which is preliminary data.</text>
</comment>
<feature type="compositionally biased region" description="Pro residues" evidence="1">
    <location>
        <begin position="19"/>
        <end position="28"/>
    </location>
</feature>
<feature type="compositionally biased region" description="Polar residues" evidence="1">
    <location>
        <begin position="830"/>
        <end position="841"/>
    </location>
</feature>
<sequence>MTPAPSSRNRRSATLANPPTGPPPPPPQQDYYNNTSGHAHTYSNTSHSSHSSFSSQSGQPTVTASGQLIYPGGPLPYDPSRASLSSPRPSPLSHPRSVREQETWSDGNWKSIFDAALVKAQQAVQLDELQETALAANLYAQAANDLGRVIPMCSSEKKKQSMLAIQAIYLDRVRQLEEAALNKVDGPPIPASLSHPGATNQDHEGDYDHHYSISHQYPYQQYQPQAYQPHALQQHQQYHLQQPQQADIQQRGYPVEKEKGFRLFGKKRSKTQSSASHAPNFGHINGGDFNSQHISFNEGSNGYASNNGHTTAVVDSYTVPFTPPLQVSSPPSVVVSPIFMSNPPIQQIEKKQSSEPNQSQQEQTTKSSKWRPFGKKKSKSFSNNETSKDYKMQPNVVQTEPVFSIPHQQQLSPQYFVDPADHTDAYSQRNYADWYVSNTPDEDYDDEYDEQGQYFDDNDEDIDPYYIADTKGRAQATENQNTEEAISSTEKVKKSINSHSSEAEAYTSKHHEDTNDNNEDNDDGENIYQNIPGSSFLKEGQQPQSFDEEGVTEEALGAHEGEHEHAMQGQEQEEGRQQEEGLEDIEQGQGYERQSADVNIVAPFRSAFTEHIGEIEARPVSSPQKTSHTLEKTKSKRTWYGLKKKDKEKDKEKNVDRDQDRLEHVAKLMDEAMFGNVSPREPSKGKLHPMSSVASLDKVIPLSDLREDSTPSSGQSALYALEKQGVSQSHIHELPEADTVDAITEHIEEADVSVEAKVVDRASEDGMGPAPQEPDGKLKETEDETNESISHDAQEAIATEAKSVETETFKRSKSRHFSIFKSKKNKDIESQQANGALTKTLTNEDSKSMYSQHTHQSAHSTERKASVTDRKAIEMAAALAVRPKDTKRDSDEYVPYEYQEEVEGPLMERVEVSEDREIIGFVLPVEEVMDYTLEENEEAALENWDSWVSQLESFERVLSNKGLKKEKVKKAKKDVKPLEEDVLAPLGSTKANRSSIFSLGRSDTVKARTSTVLDLDTTNLENRPLSTSTILLDDVSINRRASFQSSKSGGSEPSSQMAKKHWWNPKRKETSSLYRVSSTFSMADLEQDQRLSSLLSEEQVKSSDDLTLNTQILSMPIILSEPSTPAPQLSTEAPVIVEITAEQETQKPKQEAKGTQDEVEEMEMEQKDNDVPIAPMPKAKAKSNKPKLLPISTPLPQLLKLESAEELWLYVQQAKTYATSRMNKGDKRSAAIALKRAQALEARWQEVLLEMASSDEDTDEILEDDEESSEEEVVVATVRKVKTEAPGQVEPTTTPISTAPAKPVATNIQAPSKINNINDMEDDDDEEDYTMQRRKSVISRSSSVPDKYSKYKVNKLTSSVSSNANISTSLAIVAEEETNEKGELSVKPSSSTPSSAVDGRLGSDATLEQMLETTNTDYLKYYIQRMKTDTVAKARNGSKFAALEGMKAVKILQQRLDDLLMSKQKQDGKDEGEVEGEEKKKEEEEEGDEEKKEEKKLREADDPMDTKPKNVDETAKAVEMKEE</sequence>
<dbReference type="SUPFAM" id="SSF116846">
    <property type="entry name" value="MIT domain"/>
    <property type="match status" value="1"/>
</dbReference>
<feature type="region of interest" description="Disordered" evidence="1">
    <location>
        <begin position="187"/>
        <end position="209"/>
    </location>
</feature>
<feature type="compositionally biased region" description="Polar residues" evidence="1">
    <location>
        <begin position="476"/>
        <end position="500"/>
    </location>
</feature>
<feature type="compositionally biased region" description="Basic and acidic residues" evidence="1">
    <location>
        <begin position="643"/>
        <end position="659"/>
    </location>
</feature>
<dbReference type="RefSeq" id="XP_021883039.1">
    <property type="nucleotide sequence ID" value="XM_022029932.1"/>
</dbReference>
<evidence type="ECO:0000256" key="1">
    <source>
        <dbReference type="SAM" id="MobiDB-lite"/>
    </source>
</evidence>
<evidence type="ECO:0000313" key="2">
    <source>
        <dbReference type="EMBL" id="ORZ21788.1"/>
    </source>
</evidence>
<reference evidence="2 3" key="1">
    <citation type="submission" date="2016-07" db="EMBL/GenBank/DDBJ databases">
        <title>Pervasive Adenine N6-methylation of Active Genes in Fungi.</title>
        <authorList>
            <consortium name="DOE Joint Genome Institute"/>
            <person name="Mondo S.J."/>
            <person name="Dannebaum R.O."/>
            <person name="Kuo R.C."/>
            <person name="Labutti K."/>
            <person name="Haridas S."/>
            <person name="Kuo A."/>
            <person name="Salamov A."/>
            <person name="Ahrendt S.R."/>
            <person name="Lipzen A."/>
            <person name="Sullivan W."/>
            <person name="Andreopoulos W.B."/>
            <person name="Clum A."/>
            <person name="Lindquist E."/>
            <person name="Daum C."/>
            <person name="Ramamoorthy G.K."/>
            <person name="Gryganskyi A."/>
            <person name="Culley D."/>
            <person name="Magnuson J.K."/>
            <person name="James T.Y."/>
            <person name="O'Malley M.A."/>
            <person name="Stajich J.E."/>
            <person name="Spatafora J.W."/>
            <person name="Visel A."/>
            <person name="Grigoriev I.V."/>
        </authorList>
    </citation>
    <scope>NUCLEOTIDE SEQUENCE [LARGE SCALE GENOMIC DNA]</scope>
    <source>
        <strain evidence="2 3">NRRL 3116</strain>
    </source>
</reference>
<feature type="region of interest" description="Disordered" evidence="1">
    <location>
        <begin position="615"/>
        <end position="659"/>
    </location>
</feature>
<dbReference type="GeneID" id="33571775"/>
<feature type="compositionally biased region" description="Acidic residues" evidence="1">
    <location>
        <begin position="1319"/>
        <end position="1329"/>
    </location>
</feature>